<dbReference type="InParanoid" id="T0Q1N1"/>
<dbReference type="Proteomes" id="UP000030762">
    <property type="component" value="Unassembled WGS sequence"/>
</dbReference>
<evidence type="ECO:0000313" key="2">
    <source>
        <dbReference type="EMBL" id="EQC28441.1"/>
    </source>
</evidence>
<dbReference type="VEuPathDB" id="FungiDB:SDRG_13769"/>
<evidence type="ECO:0008006" key="4">
    <source>
        <dbReference type="Google" id="ProtNLM"/>
    </source>
</evidence>
<dbReference type="RefSeq" id="XP_008618089.1">
    <property type="nucleotide sequence ID" value="XM_008619867.1"/>
</dbReference>
<accession>T0Q1N1</accession>
<feature type="compositionally biased region" description="Pro residues" evidence="1">
    <location>
        <begin position="18"/>
        <end position="30"/>
    </location>
</feature>
<feature type="region of interest" description="Disordered" evidence="1">
    <location>
        <begin position="100"/>
        <end position="161"/>
    </location>
</feature>
<sequence>MKLNPNAISFVPTWSSAPPAPPPPPPPMPADPQYTNEWDTANGGGWADDDGAAFGDDAEIDELLAEIERVQMEEELSREYNELKAQGKTEEAELWSRWMVSPPSPLSPPAPRHHKKHTHHQPTQYGKQPYHNSYKSRSGPLYNPRGTYAPHNPVTASVPFQ</sequence>
<keyword evidence="3" id="KW-1185">Reference proteome</keyword>
<name>T0Q1N1_SAPDV</name>
<reference evidence="2 3" key="1">
    <citation type="submission" date="2012-04" db="EMBL/GenBank/DDBJ databases">
        <title>The Genome Sequence of Saprolegnia declina VS20.</title>
        <authorList>
            <consortium name="The Broad Institute Genome Sequencing Platform"/>
            <person name="Russ C."/>
            <person name="Nusbaum C."/>
            <person name="Tyler B."/>
            <person name="van West P."/>
            <person name="Dieguez-Uribeondo J."/>
            <person name="de Bruijn I."/>
            <person name="Tripathy S."/>
            <person name="Jiang R."/>
            <person name="Young S.K."/>
            <person name="Zeng Q."/>
            <person name="Gargeya S."/>
            <person name="Fitzgerald M."/>
            <person name="Haas B."/>
            <person name="Abouelleil A."/>
            <person name="Alvarado L."/>
            <person name="Arachchi H.M."/>
            <person name="Berlin A."/>
            <person name="Chapman S.B."/>
            <person name="Goldberg J."/>
            <person name="Griggs A."/>
            <person name="Gujja S."/>
            <person name="Hansen M."/>
            <person name="Howarth C."/>
            <person name="Imamovic A."/>
            <person name="Larimer J."/>
            <person name="McCowen C."/>
            <person name="Montmayeur A."/>
            <person name="Murphy C."/>
            <person name="Neiman D."/>
            <person name="Pearson M."/>
            <person name="Priest M."/>
            <person name="Roberts A."/>
            <person name="Saif S."/>
            <person name="Shea T."/>
            <person name="Sisk P."/>
            <person name="Sykes S."/>
            <person name="Wortman J."/>
            <person name="Nusbaum C."/>
            <person name="Birren B."/>
        </authorList>
    </citation>
    <scope>NUCLEOTIDE SEQUENCE [LARGE SCALE GENOMIC DNA]</scope>
    <source>
        <strain evidence="2 3">VS20</strain>
    </source>
</reference>
<feature type="region of interest" description="Disordered" evidence="1">
    <location>
        <begin position="1"/>
        <end position="54"/>
    </location>
</feature>
<gene>
    <name evidence="2" type="ORF">SDRG_13769</name>
</gene>
<dbReference type="GeneID" id="19954496"/>
<dbReference type="EMBL" id="JH767194">
    <property type="protein sequence ID" value="EQC28441.1"/>
    <property type="molecule type" value="Genomic_DNA"/>
</dbReference>
<evidence type="ECO:0000256" key="1">
    <source>
        <dbReference type="SAM" id="MobiDB-lite"/>
    </source>
</evidence>
<feature type="compositionally biased region" description="Basic residues" evidence="1">
    <location>
        <begin position="111"/>
        <end position="120"/>
    </location>
</feature>
<organism evidence="2 3">
    <name type="scientific">Saprolegnia diclina (strain VS20)</name>
    <dbReference type="NCBI Taxonomy" id="1156394"/>
    <lineage>
        <taxon>Eukaryota</taxon>
        <taxon>Sar</taxon>
        <taxon>Stramenopiles</taxon>
        <taxon>Oomycota</taxon>
        <taxon>Saprolegniomycetes</taxon>
        <taxon>Saprolegniales</taxon>
        <taxon>Saprolegniaceae</taxon>
        <taxon>Saprolegnia</taxon>
    </lineage>
</organism>
<evidence type="ECO:0000313" key="3">
    <source>
        <dbReference type="Proteomes" id="UP000030762"/>
    </source>
</evidence>
<proteinExistence type="predicted"/>
<protein>
    <recommendedName>
        <fullName evidence="4">Ataxin-2 C-terminal domain-containing protein</fullName>
    </recommendedName>
</protein>
<dbReference type="AlphaFoldDB" id="T0Q1N1"/>
<dbReference type="OMA" id="EWDSANG"/>
<dbReference type="OrthoDB" id="71719at2759"/>